<keyword evidence="1" id="KW-0378">Hydrolase</keyword>
<dbReference type="Gene3D" id="3.40.50.1000">
    <property type="entry name" value="HAD superfamily/HAD-like"/>
    <property type="match status" value="1"/>
</dbReference>
<accession>A0A9D1M9C4</accession>
<dbReference type="EMBL" id="DVNA01000208">
    <property type="protein sequence ID" value="HIU55965.1"/>
    <property type="molecule type" value="Genomic_DNA"/>
</dbReference>
<dbReference type="InterPro" id="IPR006385">
    <property type="entry name" value="HAD_hydro_SerB1"/>
</dbReference>
<evidence type="ECO:0000313" key="2">
    <source>
        <dbReference type="Proteomes" id="UP000824112"/>
    </source>
</evidence>
<dbReference type="InterPro" id="IPR023214">
    <property type="entry name" value="HAD_sf"/>
</dbReference>
<dbReference type="GO" id="GO:0005737">
    <property type="term" value="C:cytoplasm"/>
    <property type="evidence" value="ECO:0007669"/>
    <property type="project" value="TreeGrafter"/>
</dbReference>
<dbReference type="PANTHER" id="PTHR43344:SF14">
    <property type="entry name" value="HAD-IB FAMILY HYDROLASE"/>
    <property type="match status" value="1"/>
</dbReference>
<protein>
    <submittedName>
        <fullName evidence="1">Haloacid dehalogenase-like hydrolase</fullName>
    </submittedName>
</protein>
<name>A0A9D1M9C4_9BACT</name>
<dbReference type="InterPro" id="IPR050582">
    <property type="entry name" value="HAD-like_SerB"/>
</dbReference>
<dbReference type="GO" id="GO:0000287">
    <property type="term" value="F:magnesium ion binding"/>
    <property type="evidence" value="ECO:0007669"/>
    <property type="project" value="TreeGrafter"/>
</dbReference>
<proteinExistence type="predicted"/>
<comment type="caution">
    <text evidence="1">The sequence shown here is derived from an EMBL/GenBank/DDBJ whole genome shotgun (WGS) entry which is preliminary data.</text>
</comment>
<dbReference type="Gene3D" id="1.20.1440.100">
    <property type="entry name" value="SG protein - dephosphorylation function"/>
    <property type="match status" value="1"/>
</dbReference>
<dbReference type="InterPro" id="IPR036412">
    <property type="entry name" value="HAD-like_sf"/>
</dbReference>
<sequence length="201" mass="23280">MKKIAVFDFDGTITNKDSFIEFIKFAKGRGALFRGIILLSPILILYKLGIIKNSYAKQVVFSYFFKNMTLRRFDDFCERFARKIPTFCREKAILQIQEYVRDSVDVVIASASIENWIVPWARQMGIQHILSTQIEVSPDGQVTGLFLSDNCYGKEKVDRLLSAYPDIKNNRDLYNIIAYGDSKEDFDLLLFADEGYLNFFE</sequence>
<reference evidence="1" key="2">
    <citation type="journal article" date="2021" name="PeerJ">
        <title>Extensive microbial diversity within the chicken gut microbiome revealed by metagenomics and culture.</title>
        <authorList>
            <person name="Gilroy R."/>
            <person name="Ravi A."/>
            <person name="Getino M."/>
            <person name="Pursley I."/>
            <person name="Horton D.L."/>
            <person name="Alikhan N.F."/>
            <person name="Baker D."/>
            <person name="Gharbi K."/>
            <person name="Hall N."/>
            <person name="Watson M."/>
            <person name="Adriaenssens E.M."/>
            <person name="Foster-Nyarko E."/>
            <person name="Jarju S."/>
            <person name="Secka A."/>
            <person name="Antonio M."/>
            <person name="Oren A."/>
            <person name="Chaudhuri R.R."/>
            <person name="La Ragione R."/>
            <person name="Hildebrand F."/>
            <person name="Pallen M.J."/>
        </authorList>
    </citation>
    <scope>NUCLEOTIDE SEQUENCE</scope>
    <source>
        <strain evidence="1">CHK158-818</strain>
    </source>
</reference>
<dbReference type="NCBIfam" id="TIGR01488">
    <property type="entry name" value="HAD-SF-IB"/>
    <property type="match status" value="1"/>
</dbReference>
<dbReference type="GO" id="GO:0036424">
    <property type="term" value="F:L-phosphoserine phosphatase activity"/>
    <property type="evidence" value="ECO:0007669"/>
    <property type="project" value="TreeGrafter"/>
</dbReference>
<dbReference type="PANTHER" id="PTHR43344">
    <property type="entry name" value="PHOSPHOSERINE PHOSPHATASE"/>
    <property type="match status" value="1"/>
</dbReference>
<organism evidence="1 2">
    <name type="scientific">Candidatus Gallibacteroides avistercoris</name>
    <dbReference type="NCBI Taxonomy" id="2840833"/>
    <lineage>
        <taxon>Bacteria</taxon>
        <taxon>Pseudomonadati</taxon>
        <taxon>Bacteroidota</taxon>
        <taxon>Bacteroidia</taxon>
        <taxon>Bacteroidales</taxon>
        <taxon>Bacteroidaceae</taxon>
        <taxon>Bacteroidaceae incertae sedis</taxon>
        <taxon>Candidatus Gallibacteroides</taxon>
    </lineage>
</organism>
<dbReference type="Pfam" id="PF12710">
    <property type="entry name" value="HAD"/>
    <property type="match status" value="1"/>
</dbReference>
<evidence type="ECO:0000313" key="1">
    <source>
        <dbReference type="EMBL" id="HIU55965.1"/>
    </source>
</evidence>
<reference evidence="1" key="1">
    <citation type="submission" date="2020-10" db="EMBL/GenBank/DDBJ databases">
        <authorList>
            <person name="Gilroy R."/>
        </authorList>
    </citation>
    <scope>NUCLEOTIDE SEQUENCE</scope>
    <source>
        <strain evidence="1">CHK158-818</strain>
    </source>
</reference>
<dbReference type="GO" id="GO:0006564">
    <property type="term" value="P:L-serine biosynthetic process"/>
    <property type="evidence" value="ECO:0007669"/>
    <property type="project" value="TreeGrafter"/>
</dbReference>
<gene>
    <name evidence="1" type="ORF">IAB03_09205</name>
</gene>
<dbReference type="AlphaFoldDB" id="A0A9D1M9C4"/>
<dbReference type="Proteomes" id="UP000824112">
    <property type="component" value="Unassembled WGS sequence"/>
</dbReference>
<dbReference type="NCBIfam" id="TIGR01490">
    <property type="entry name" value="HAD-SF-IB-hyp1"/>
    <property type="match status" value="1"/>
</dbReference>
<dbReference type="SUPFAM" id="SSF56784">
    <property type="entry name" value="HAD-like"/>
    <property type="match status" value="1"/>
</dbReference>